<dbReference type="SUPFAM" id="SSF51556">
    <property type="entry name" value="Metallo-dependent hydrolases"/>
    <property type="match status" value="1"/>
</dbReference>
<organism evidence="8 9">
    <name type="scientific">Iodidimonas muriae</name>
    <dbReference type="NCBI Taxonomy" id="261467"/>
    <lineage>
        <taxon>Bacteria</taxon>
        <taxon>Pseudomonadati</taxon>
        <taxon>Pseudomonadota</taxon>
        <taxon>Alphaproteobacteria</taxon>
        <taxon>Iodidimonadales</taxon>
        <taxon>Iodidimonadaceae</taxon>
        <taxon>Iodidimonas</taxon>
    </lineage>
</organism>
<dbReference type="NCBIfam" id="TIGR01430">
    <property type="entry name" value="aden_deam"/>
    <property type="match status" value="1"/>
</dbReference>
<accession>A0ABQ2LG30</accession>
<keyword evidence="5" id="KW-0862">Zinc</keyword>
<evidence type="ECO:0000256" key="6">
    <source>
        <dbReference type="SAM" id="MobiDB-lite"/>
    </source>
</evidence>
<evidence type="ECO:0000313" key="9">
    <source>
        <dbReference type="Proteomes" id="UP000602381"/>
    </source>
</evidence>
<dbReference type="Proteomes" id="UP000602381">
    <property type="component" value="Unassembled WGS sequence"/>
</dbReference>
<evidence type="ECO:0000313" key="8">
    <source>
        <dbReference type="EMBL" id="GGO16464.1"/>
    </source>
</evidence>
<evidence type="ECO:0000256" key="3">
    <source>
        <dbReference type="ARBA" id="ARBA00022723"/>
    </source>
</evidence>
<dbReference type="EMBL" id="BMOV01000012">
    <property type="protein sequence ID" value="GGO16464.1"/>
    <property type="molecule type" value="Genomic_DNA"/>
</dbReference>
<keyword evidence="3" id="KW-0479">Metal-binding</keyword>
<evidence type="ECO:0000256" key="4">
    <source>
        <dbReference type="ARBA" id="ARBA00022801"/>
    </source>
</evidence>
<comment type="cofactor">
    <cofactor evidence="1">
        <name>Zn(2+)</name>
        <dbReference type="ChEBI" id="CHEBI:29105"/>
    </cofactor>
</comment>
<keyword evidence="4" id="KW-0378">Hydrolase</keyword>
<feature type="domain" description="Adenosine deaminase" evidence="7">
    <location>
        <begin position="25"/>
        <end position="343"/>
    </location>
</feature>
<comment type="similarity">
    <text evidence="2">Belongs to the metallo-dependent hydrolases superfamily. Adenosine and AMP deaminases family.</text>
</comment>
<evidence type="ECO:0000259" key="7">
    <source>
        <dbReference type="Pfam" id="PF00962"/>
    </source>
</evidence>
<evidence type="ECO:0000256" key="5">
    <source>
        <dbReference type="ARBA" id="ARBA00022833"/>
    </source>
</evidence>
<feature type="region of interest" description="Disordered" evidence="6">
    <location>
        <begin position="1"/>
        <end position="24"/>
    </location>
</feature>
<proteinExistence type="inferred from homology"/>
<dbReference type="InterPro" id="IPR032466">
    <property type="entry name" value="Metal_Hydrolase"/>
</dbReference>
<sequence>MSADLQMRSEFTPENAQKRPKSSVPMAELHCHLEGTVSPVMAMRLGARHGIDLSDTIDANGQYSWKNFQEFLSAYDRMAAAICTPEDYYDITYDYYSKVAQSGVIYGESFVSPDHALQHGIAYRTLIDSVSAAMKDAERDFGIVCRIILIAVRHYGVEKAEKLADLAHKYPHPFVTGFGMGGDEQFLWPHDFSKAYAMASDAGLGLTAHAGEICGPERIRDTLESLKLSRIGHGVRAIEDDALMAELRDREIILEVCPGSNIALGVYPDLAAHPLRALVDNGLRVTLSSDDPPFFHTHMQQEYEQAQSVHGFKDADLLRFTRTAIEGAFCDADTKEKLLSRLNA</sequence>
<dbReference type="Pfam" id="PF00962">
    <property type="entry name" value="A_deaminase"/>
    <property type="match status" value="1"/>
</dbReference>
<reference evidence="9" key="1">
    <citation type="journal article" date="2019" name="Int. J. Syst. Evol. Microbiol.">
        <title>The Global Catalogue of Microorganisms (GCM) 10K type strain sequencing project: providing services to taxonomists for standard genome sequencing and annotation.</title>
        <authorList>
            <consortium name="The Broad Institute Genomics Platform"/>
            <consortium name="The Broad Institute Genome Sequencing Center for Infectious Disease"/>
            <person name="Wu L."/>
            <person name="Ma J."/>
        </authorList>
    </citation>
    <scope>NUCLEOTIDE SEQUENCE [LARGE SCALE GENOMIC DNA]</scope>
    <source>
        <strain evidence="9">JCM 17843</strain>
    </source>
</reference>
<dbReference type="Gene3D" id="3.20.20.140">
    <property type="entry name" value="Metal-dependent hydrolases"/>
    <property type="match status" value="1"/>
</dbReference>
<gene>
    <name evidence="8" type="ORF">GCM10007972_25540</name>
</gene>
<dbReference type="RefSeq" id="WP_229773738.1">
    <property type="nucleotide sequence ID" value="NZ_BMOV01000012.1"/>
</dbReference>
<dbReference type="InterPro" id="IPR006330">
    <property type="entry name" value="Ado/ade_deaminase"/>
</dbReference>
<dbReference type="PANTHER" id="PTHR43114">
    <property type="entry name" value="ADENINE DEAMINASE"/>
    <property type="match status" value="1"/>
</dbReference>
<dbReference type="InterPro" id="IPR001365">
    <property type="entry name" value="A_deaminase_dom"/>
</dbReference>
<comment type="caution">
    <text evidence="8">The sequence shown here is derived from an EMBL/GenBank/DDBJ whole genome shotgun (WGS) entry which is preliminary data.</text>
</comment>
<evidence type="ECO:0000256" key="2">
    <source>
        <dbReference type="ARBA" id="ARBA00006676"/>
    </source>
</evidence>
<name>A0ABQ2LG30_9PROT</name>
<evidence type="ECO:0000256" key="1">
    <source>
        <dbReference type="ARBA" id="ARBA00001947"/>
    </source>
</evidence>
<keyword evidence="9" id="KW-1185">Reference proteome</keyword>
<dbReference type="PANTHER" id="PTHR43114:SF6">
    <property type="entry name" value="ADENINE DEAMINASE"/>
    <property type="match status" value="1"/>
</dbReference>
<protein>
    <submittedName>
        <fullName evidence="8">Adenine deaminase</fullName>
    </submittedName>
</protein>